<evidence type="ECO:0000313" key="11">
    <source>
        <dbReference type="Proteomes" id="UP000051451"/>
    </source>
</evidence>
<feature type="transmembrane region" description="Helical" evidence="8">
    <location>
        <begin position="20"/>
        <end position="37"/>
    </location>
</feature>
<keyword evidence="3" id="KW-0813">Transport</keyword>
<evidence type="ECO:0000256" key="3">
    <source>
        <dbReference type="ARBA" id="ARBA00022448"/>
    </source>
</evidence>
<evidence type="ECO:0000313" key="10">
    <source>
        <dbReference type="EMBL" id="KRM04729.1"/>
    </source>
</evidence>
<evidence type="ECO:0000256" key="6">
    <source>
        <dbReference type="ARBA" id="ARBA00022989"/>
    </source>
</evidence>
<dbReference type="OrthoDB" id="63188at2"/>
<evidence type="ECO:0000256" key="8">
    <source>
        <dbReference type="SAM" id="Phobius"/>
    </source>
</evidence>
<feature type="transmembrane region" description="Helical" evidence="8">
    <location>
        <begin position="179"/>
        <end position="197"/>
    </location>
</feature>
<evidence type="ECO:0000256" key="5">
    <source>
        <dbReference type="ARBA" id="ARBA00022692"/>
    </source>
</evidence>
<dbReference type="InterPro" id="IPR047817">
    <property type="entry name" value="ABC2_TM_bact-type"/>
</dbReference>
<dbReference type="InterPro" id="IPR013525">
    <property type="entry name" value="ABC2_TM"/>
</dbReference>
<dbReference type="InterPro" id="IPR051449">
    <property type="entry name" value="ABC-2_transporter_component"/>
</dbReference>
<dbReference type="EMBL" id="AZGB01000026">
    <property type="protein sequence ID" value="KRM04729.1"/>
    <property type="molecule type" value="Genomic_DNA"/>
</dbReference>
<reference evidence="10 11" key="1">
    <citation type="journal article" date="2015" name="Genome Announc.">
        <title>Expanding the biotechnology potential of lactobacilli through comparative genomics of 213 strains and associated genera.</title>
        <authorList>
            <person name="Sun Z."/>
            <person name="Harris H.M."/>
            <person name="McCann A."/>
            <person name="Guo C."/>
            <person name="Argimon S."/>
            <person name="Zhang W."/>
            <person name="Yang X."/>
            <person name="Jeffery I.B."/>
            <person name="Cooney J.C."/>
            <person name="Kagawa T.F."/>
            <person name="Liu W."/>
            <person name="Song Y."/>
            <person name="Salvetti E."/>
            <person name="Wrobel A."/>
            <person name="Rasinkangas P."/>
            <person name="Parkhill J."/>
            <person name="Rea M.C."/>
            <person name="O'Sullivan O."/>
            <person name="Ritari J."/>
            <person name="Douillard F.P."/>
            <person name="Paul Ross R."/>
            <person name="Yang R."/>
            <person name="Briner A.E."/>
            <person name="Felis G.E."/>
            <person name="de Vos W.M."/>
            <person name="Barrangou R."/>
            <person name="Klaenhammer T.R."/>
            <person name="Caufield P.W."/>
            <person name="Cui Y."/>
            <person name="Zhang H."/>
            <person name="O'Toole P.W."/>
        </authorList>
    </citation>
    <scope>NUCLEOTIDE SEQUENCE [LARGE SCALE GENOMIC DNA]</scope>
    <source>
        <strain evidence="10 11">DSM 18630</strain>
    </source>
</reference>
<evidence type="ECO:0000256" key="1">
    <source>
        <dbReference type="ARBA" id="ARBA00004651"/>
    </source>
</evidence>
<proteinExistence type="inferred from homology"/>
<feature type="transmembrane region" description="Helical" evidence="8">
    <location>
        <begin position="261"/>
        <end position="285"/>
    </location>
</feature>
<comment type="caution">
    <text evidence="10">The sequence shown here is derived from an EMBL/GenBank/DDBJ whole genome shotgun (WGS) entry which is preliminary data.</text>
</comment>
<comment type="similarity">
    <text evidence="2">Belongs to the ABC-2 integral membrane protein family.</text>
</comment>
<dbReference type="PATRIC" id="fig|1423750.3.peg.2016"/>
<feature type="domain" description="ABC transmembrane type-2" evidence="9">
    <location>
        <begin position="132"/>
        <end position="373"/>
    </location>
</feature>
<dbReference type="STRING" id="1423750.FC89_GL001975"/>
<dbReference type="Proteomes" id="UP000051451">
    <property type="component" value="Unassembled WGS sequence"/>
</dbReference>
<feature type="transmembrane region" description="Helical" evidence="8">
    <location>
        <begin position="348"/>
        <end position="368"/>
    </location>
</feature>
<keyword evidence="6 8" id="KW-1133">Transmembrane helix</keyword>
<keyword evidence="7 8" id="KW-0472">Membrane</keyword>
<name>A0A0R1VPI2_9LACO</name>
<organism evidence="10 11">
    <name type="scientific">Liquorilactobacillus ghanensis DSM 18630</name>
    <dbReference type="NCBI Taxonomy" id="1423750"/>
    <lineage>
        <taxon>Bacteria</taxon>
        <taxon>Bacillati</taxon>
        <taxon>Bacillota</taxon>
        <taxon>Bacilli</taxon>
        <taxon>Lactobacillales</taxon>
        <taxon>Lactobacillaceae</taxon>
        <taxon>Liquorilactobacillus</taxon>
    </lineage>
</organism>
<dbReference type="RefSeq" id="WP_057872487.1">
    <property type="nucleotide sequence ID" value="NZ_AZGB01000026.1"/>
</dbReference>
<evidence type="ECO:0000256" key="4">
    <source>
        <dbReference type="ARBA" id="ARBA00022475"/>
    </source>
</evidence>
<dbReference type="AlphaFoldDB" id="A0A0R1VPI2"/>
<comment type="subcellular location">
    <subcellularLocation>
        <location evidence="1">Cell membrane</location>
        <topology evidence="1">Multi-pass membrane protein</topology>
    </subcellularLocation>
</comment>
<evidence type="ECO:0000256" key="2">
    <source>
        <dbReference type="ARBA" id="ARBA00007783"/>
    </source>
</evidence>
<evidence type="ECO:0000256" key="7">
    <source>
        <dbReference type="ARBA" id="ARBA00023136"/>
    </source>
</evidence>
<dbReference type="PROSITE" id="PS51012">
    <property type="entry name" value="ABC_TM2"/>
    <property type="match status" value="1"/>
</dbReference>
<sequence>MNNFKWIVKQRWLLRKKHPLSLIIGVVLPLVSMIFYLQAYQQSSDMMTVAVVDSAPSVYTNFFKQRLASSVKIETFPNQAAADSAAINNKVSAVVVINPQAAHRLAEHRSGVIASVSSLQGKFTLKSFKNNVQLAANLTQQLALQAKSLTEFKKLTNHYQRALPKLNFRDTGDAEQSQMMSVQIIGVVLMLALYYASSLSSEIMQKERSDGTFQRLMLSPVSRRTYLSATVCFAFGLLSIQSGTTLLIMRWIFKINPGCSYLALWLLLELFDLLAIAVALLIGSWSPNRKMDGALQTIIYTVTSLLSGGFIPLIVMPKIMQRIAALTPQYWVIKVISQLQHQTGWQSISFSLMILIAFILVFLAGTVYKLSNSRTIARFA</sequence>
<keyword evidence="4" id="KW-1003">Cell membrane</keyword>
<dbReference type="PANTHER" id="PTHR30294:SF45">
    <property type="entry name" value="LINEARMYCIN RESISTANCE PERMEASE PROTEIN LNRN"/>
    <property type="match status" value="1"/>
</dbReference>
<dbReference type="GeneID" id="98319769"/>
<feature type="transmembrane region" description="Helical" evidence="8">
    <location>
        <begin position="226"/>
        <end position="249"/>
    </location>
</feature>
<dbReference type="PANTHER" id="PTHR30294">
    <property type="entry name" value="MEMBRANE COMPONENT OF ABC TRANSPORTER YHHJ-RELATED"/>
    <property type="match status" value="1"/>
</dbReference>
<feature type="transmembrane region" description="Helical" evidence="8">
    <location>
        <begin position="297"/>
        <end position="316"/>
    </location>
</feature>
<dbReference type="GO" id="GO:0005886">
    <property type="term" value="C:plasma membrane"/>
    <property type="evidence" value="ECO:0007669"/>
    <property type="project" value="UniProtKB-SubCell"/>
</dbReference>
<accession>A0A0R1VPI2</accession>
<dbReference type="Pfam" id="PF12698">
    <property type="entry name" value="ABC2_membrane_3"/>
    <property type="match status" value="1"/>
</dbReference>
<dbReference type="GO" id="GO:0140359">
    <property type="term" value="F:ABC-type transporter activity"/>
    <property type="evidence" value="ECO:0007669"/>
    <property type="project" value="InterPro"/>
</dbReference>
<gene>
    <name evidence="10" type="ORF">FC89_GL001975</name>
</gene>
<protein>
    <submittedName>
        <fullName evidence="10">ABC transporter permease</fullName>
    </submittedName>
</protein>
<evidence type="ECO:0000259" key="9">
    <source>
        <dbReference type="PROSITE" id="PS51012"/>
    </source>
</evidence>
<keyword evidence="5 8" id="KW-0812">Transmembrane</keyword>
<keyword evidence="11" id="KW-1185">Reference proteome</keyword>